<evidence type="ECO:0000259" key="3">
    <source>
        <dbReference type="Pfam" id="PF24494"/>
    </source>
</evidence>
<keyword evidence="2" id="KW-1133">Transmembrane helix</keyword>
<dbReference type="HOGENOM" id="CLU_334644_0_0_1"/>
<dbReference type="STRING" id="685588.A0A067TB04"/>
<dbReference type="Pfam" id="PF24494">
    <property type="entry name" value="DUF7587"/>
    <property type="match status" value="1"/>
</dbReference>
<keyword evidence="2" id="KW-0472">Membrane</keyword>
<dbReference type="OrthoDB" id="3359845at2759"/>
<evidence type="ECO:0000313" key="5">
    <source>
        <dbReference type="Proteomes" id="UP000027222"/>
    </source>
</evidence>
<evidence type="ECO:0000256" key="1">
    <source>
        <dbReference type="SAM" id="MobiDB-lite"/>
    </source>
</evidence>
<feature type="compositionally biased region" description="Acidic residues" evidence="1">
    <location>
        <begin position="542"/>
        <end position="551"/>
    </location>
</feature>
<dbReference type="InterPro" id="IPR056009">
    <property type="entry name" value="DUF7587"/>
</dbReference>
<feature type="region of interest" description="Disordered" evidence="1">
    <location>
        <begin position="660"/>
        <end position="685"/>
    </location>
</feature>
<feature type="transmembrane region" description="Helical" evidence="2">
    <location>
        <begin position="824"/>
        <end position="842"/>
    </location>
</feature>
<keyword evidence="5" id="KW-1185">Reference proteome</keyword>
<dbReference type="Proteomes" id="UP000027222">
    <property type="component" value="Unassembled WGS sequence"/>
</dbReference>
<dbReference type="EMBL" id="KL142377">
    <property type="protein sequence ID" value="KDR77064.1"/>
    <property type="molecule type" value="Genomic_DNA"/>
</dbReference>
<feature type="compositionally biased region" description="Low complexity" evidence="1">
    <location>
        <begin position="718"/>
        <end position="755"/>
    </location>
</feature>
<keyword evidence="2" id="KW-0812">Transmembrane</keyword>
<feature type="compositionally biased region" description="Pro residues" evidence="1">
    <location>
        <begin position="468"/>
        <end position="478"/>
    </location>
</feature>
<evidence type="ECO:0000313" key="4">
    <source>
        <dbReference type="EMBL" id="KDR77064.1"/>
    </source>
</evidence>
<name>A0A067TB04_GALM3</name>
<feature type="region of interest" description="Disordered" evidence="1">
    <location>
        <begin position="450"/>
        <end position="481"/>
    </location>
</feature>
<feature type="compositionally biased region" description="Low complexity" evidence="1">
    <location>
        <begin position="662"/>
        <end position="685"/>
    </location>
</feature>
<reference evidence="5" key="1">
    <citation type="journal article" date="2014" name="Proc. Natl. Acad. Sci. U.S.A.">
        <title>Extensive sampling of basidiomycete genomes demonstrates inadequacy of the white-rot/brown-rot paradigm for wood decay fungi.</title>
        <authorList>
            <person name="Riley R."/>
            <person name="Salamov A.A."/>
            <person name="Brown D.W."/>
            <person name="Nagy L.G."/>
            <person name="Floudas D."/>
            <person name="Held B.W."/>
            <person name="Levasseur A."/>
            <person name="Lombard V."/>
            <person name="Morin E."/>
            <person name="Otillar R."/>
            <person name="Lindquist E.A."/>
            <person name="Sun H."/>
            <person name="LaButti K.M."/>
            <person name="Schmutz J."/>
            <person name="Jabbour D."/>
            <person name="Luo H."/>
            <person name="Baker S.E."/>
            <person name="Pisabarro A.G."/>
            <person name="Walton J.D."/>
            <person name="Blanchette R.A."/>
            <person name="Henrissat B."/>
            <person name="Martin F."/>
            <person name="Cullen D."/>
            <person name="Hibbett D.S."/>
            <person name="Grigoriev I.V."/>
        </authorList>
    </citation>
    <scope>NUCLEOTIDE SEQUENCE [LARGE SCALE GENOMIC DNA]</scope>
    <source>
        <strain evidence="5">CBS 339.88</strain>
    </source>
</reference>
<accession>A0A067TB04</accession>
<proteinExistence type="predicted"/>
<feature type="region of interest" description="Disordered" evidence="1">
    <location>
        <begin position="706"/>
        <end position="755"/>
    </location>
</feature>
<evidence type="ECO:0000256" key="2">
    <source>
        <dbReference type="SAM" id="Phobius"/>
    </source>
</evidence>
<organism evidence="4 5">
    <name type="scientific">Galerina marginata (strain CBS 339.88)</name>
    <dbReference type="NCBI Taxonomy" id="685588"/>
    <lineage>
        <taxon>Eukaryota</taxon>
        <taxon>Fungi</taxon>
        <taxon>Dikarya</taxon>
        <taxon>Basidiomycota</taxon>
        <taxon>Agaricomycotina</taxon>
        <taxon>Agaricomycetes</taxon>
        <taxon>Agaricomycetidae</taxon>
        <taxon>Agaricales</taxon>
        <taxon>Agaricineae</taxon>
        <taxon>Strophariaceae</taxon>
        <taxon>Galerina</taxon>
    </lineage>
</organism>
<protein>
    <recommendedName>
        <fullName evidence="3">DUF7587 domain-containing protein</fullName>
    </recommendedName>
</protein>
<feature type="domain" description="DUF7587" evidence="3">
    <location>
        <begin position="33"/>
        <end position="193"/>
    </location>
</feature>
<feature type="compositionally biased region" description="Basic and acidic residues" evidence="1">
    <location>
        <begin position="552"/>
        <end position="563"/>
    </location>
</feature>
<sequence>MLPHIGDPDAEIRSLPQCGFGAEVDFDSLITSNRFLFRVYTPKERSPFADDTEPFFLAPKFDDQVARSPIDLPKIKFSEPLIGSYAEVARHMEWTTRTSSSYISTSFSFSWSVWEAVRRYHQGIKKDVEIAVIDATALGGRAATAVQLLQKSSLAERNEQFWKWQRFSQDSQSVLVYGMIPRTAVLASIPLLQILRRMPSYFLRNDIQVIHGNPLDQVAWDYRLRKLSYRQFCQDMSKLFLGRPTEVRLRDSTAGAVRLALSFLRPFFHCAIQDEFDIAISYLRTLAITISEWPGGPWVRDHVEVRQIIESMVLALGEELREKYSLQKQAEISRLHVVIDGLEQTIRTSHAGASRYITHLMEVDSDGYSEAEFEEADEPTLVTIEVLPDIRRKPSLELPVAIEPRSPVTFQTPITPPESPRASLFITTPLGSSIPTPIFLKAVEEDAQVGQVPEALSSKTSLSSEEPASPPPTPPPRSPVFQHAQFLLGDSLVQDEAEVAFSHVENERVTVEHSTEVMEEYPFTTLGNEEEQTNVAQLDVCRDDDDDGEETDHEHDTEPEDHVPACPIDSWVAIRPRLSSFTYSRSSRSSIASIETLCEPIDFPLKRLSLASTESFEFIPPFSSFRSFGLASRTVSFSEPLSRPPLSPVTDPLVLPLPPSPKLSLESPLQSPARSRCSSSTSSSSMQSVSEVAPFHFPDKSYSTRSSSSITPALPLQTSSSSQSPSPSSPSSTTPTRSSSPISPALPLESSSSQSSSLSSSSWASSTMPILPLDLHLQLLPAALIIPPKRRISLLSPLPTQLEIDDDDDNDTNSIRSVSVTDTASYLVTGFLVGAFLTLFLFSTQRRALLVLT</sequence>
<feature type="region of interest" description="Disordered" evidence="1">
    <location>
        <begin position="542"/>
        <end position="564"/>
    </location>
</feature>
<dbReference type="AlphaFoldDB" id="A0A067TB04"/>
<gene>
    <name evidence="4" type="ORF">GALMADRAFT_139090</name>
</gene>